<gene>
    <name evidence="1" type="ORF">ES332_D08G138200v1</name>
</gene>
<accession>A0A5D2JUU2</accession>
<reference evidence="1 2" key="1">
    <citation type="submission" date="2019-07" db="EMBL/GenBank/DDBJ databases">
        <title>WGS assembly of Gossypium tomentosum.</title>
        <authorList>
            <person name="Chen Z.J."/>
            <person name="Sreedasyam A."/>
            <person name="Ando A."/>
            <person name="Song Q."/>
            <person name="De L."/>
            <person name="Hulse-Kemp A."/>
            <person name="Ding M."/>
            <person name="Ye W."/>
            <person name="Kirkbride R."/>
            <person name="Jenkins J."/>
            <person name="Plott C."/>
            <person name="Lovell J."/>
            <person name="Lin Y.-M."/>
            <person name="Vaughn R."/>
            <person name="Liu B."/>
            <person name="Li W."/>
            <person name="Simpson S."/>
            <person name="Scheffler B."/>
            <person name="Saski C."/>
            <person name="Grover C."/>
            <person name="Hu G."/>
            <person name="Conover J."/>
            <person name="Carlson J."/>
            <person name="Shu S."/>
            <person name="Boston L."/>
            <person name="Williams M."/>
            <person name="Peterson D."/>
            <person name="Mcgee K."/>
            <person name="Jones D."/>
            <person name="Wendel J."/>
            <person name="Stelly D."/>
            <person name="Grimwood J."/>
            <person name="Schmutz J."/>
        </authorList>
    </citation>
    <scope>NUCLEOTIDE SEQUENCE [LARGE SCALE GENOMIC DNA]</scope>
    <source>
        <strain evidence="1">7179.01</strain>
    </source>
</reference>
<dbReference type="AlphaFoldDB" id="A0A5D2JUU2"/>
<evidence type="ECO:0000313" key="1">
    <source>
        <dbReference type="EMBL" id="TYH58219.1"/>
    </source>
</evidence>
<dbReference type="EMBL" id="CM017630">
    <property type="protein sequence ID" value="TYH58219.1"/>
    <property type="molecule type" value="Genomic_DNA"/>
</dbReference>
<proteinExistence type="predicted"/>
<organism evidence="1 2">
    <name type="scientific">Gossypium tomentosum</name>
    <name type="common">Hawaiian cotton</name>
    <name type="synonym">Gossypium sandvicense</name>
    <dbReference type="NCBI Taxonomy" id="34277"/>
    <lineage>
        <taxon>Eukaryota</taxon>
        <taxon>Viridiplantae</taxon>
        <taxon>Streptophyta</taxon>
        <taxon>Embryophyta</taxon>
        <taxon>Tracheophyta</taxon>
        <taxon>Spermatophyta</taxon>
        <taxon>Magnoliopsida</taxon>
        <taxon>eudicotyledons</taxon>
        <taxon>Gunneridae</taxon>
        <taxon>Pentapetalae</taxon>
        <taxon>rosids</taxon>
        <taxon>malvids</taxon>
        <taxon>Malvales</taxon>
        <taxon>Malvaceae</taxon>
        <taxon>Malvoideae</taxon>
        <taxon>Gossypium</taxon>
    </lineage>
</organism>
<name>A0A5D2JUU2_GOSTO</name>
<dbReference type="Proteomes" id="UP000322667">
    <property type="component" value="Chromosome D08"/>
</dbReference>
<sequence length="31" mass="3353">MEPNSVVTFWKFTAAGTEAEAEECSASHPPK</sequence>
<evidence type="ECO:0000313" key="2">
    <source>
        <dbReference type="Proteomes" id="UP000322667"/>
    </source>
</evidence>
<protein>
    <submittedName>
        <fullName evidence="1">Uncharacterized protein</fullName>
    </submittedName>
</protein>
<keyword evidence="2" id="KW-1185">Reference proteome</keyword>